<dbReference type="PANTHER" id="PTHR10906">
    <property type="entry name" value="SECY/SEC61-ALPHA FAMILY MEMBER"/>
    <property type="match status" value="1"/>
</dbReference>
<evidence type="ECO:0000256" key="5">
    <source>
        <dbReference type="ARBA" id="ARBA00022927"/>
    </source>
</evidence>
<dbReference type="GO" id="GO:0005886">
    <property type="term" value="C:plasma membrane"/>
    <property type="evidence" value="ECO:0007669"/>
    <property type="project" value="UniProtKB-SubCell"/>
</dbReference>
<comment type="caution">
    <text evidence="11">The sequence shown here is derived from an EMBL/GenBank/DDBJ whole genome shotgun (WGS) entry which is preliminary data.</text>
</comment>
<feature type="transmembrane region" description="Helical" evidence="9">
    <location>
        <begin position="180"/>
        <end position="197"/>
    </location>
</feature>
<dbReference type="InterPro" id="IPR002208">
    <property type="entry name" value="SecY/SEC61-alpha"/>
</dbReference>
<dbReference type="Gene3D" id="1.10.3370.10">
    <property type="entry name" value="SecY subunit domain"/>
    <property type="match status" value="1"/>
</dbReference>
<evidence type="ECO:0000256" key="8">
    <source>
        <dbReference type="ARBA" id="ARBA00023136"/>
    </source>
</evidence>
<evidence type="ECO:0000256" key="6">
    <source>
        <dbReference type="ARBA" id="ARBA00022989"/>
    </source>
</evidence>
<comment type="similarity">
    <text evidence="2 9 10">Belongs to the SecY/SEC61-alpha family.</text>
</comment>
<keyword evidence="8 9" id="KW-0472">Membrane</keyword>
<dbReference type="InterPro" id="IPR026593">
    <property type="entry name" value="SecY"/>
</dbReference>
<accession>U2C217</accession>
<dbReference type="Pfam" id="PF00344">
    <property type="entry name" value="SecY"/>
    <property type="match status" value="1"/>
</dbReference>
<sequence>MRKAIETLKNIWKIEDLRQRILITILFVAIYRFGSYVVLPGVNPGMLAKLHEQTSEGLLALLNMFSGGAFSNASIFALGIMPYISASIVIQLLGIAVPYFQKLQREGESGRRKMNQYTRYLTIAILLFQAPSYLFNLKMQAGPSLNASLGWTLFIVTSTIILAAGSMFILWLGERITDKGIGNGISFIILIGIIARFPDALLQEVVSRVANKSGGLIMFIVEIAFLLLVIAVAILLVQGTRKIPVQYAKRIVGNKQYGGARQYIPLKVNAAGVMPIIFAQAIMFIPITFIGFSNTNDAGSFLHAFMDHTSFWYNFVFAVMIILFTYFYTAITINPTQMAEDMKRNNGFIPGIKPGKKTAEYIDDIMSRITLPGSFFLALVAILPAFAGIFGVQAGFAQFFGGTSLLILVGVVLDTLQQIESHLLMRHYDGLLKSGRIKGRAGVAAY</sequence>
<evidence type="ECO:0000256" key="4">
    <source>
        <dbReference type="ARBA" id="ARBA00022692"/>
    </source>
</evidence>
<evidence type="ECO:0000256" key="7">
    <source>
        <dbReference type="ARBA" id="ARBA00023010"/>
    </source>
</evidence>
<keyword evidence="4 9" id="KW-0812">Transmembrane</keyword>
<keyword evidence="9" id="KW-1003">Cell membrane</keyword>
<evidence type="ECO:0000256" key="10">
    <source>
        <dbReference type="RuleBase" id="RU004349"/>
    </source>
</evidence>
<proteinExistence type="inferred from homology"/>
<reference evidence="11 12" key="1">
    <citation type="submission" date="2013-08" db="EMBL/GenBank/DDBJ databases">
        <authorList>
            <person name="Weinstock G."/>
            <person name="Sodergren E."/>
            <person name="Wylie T."/>
            <person name="Fulton L."/>
            <person name="Fulton R."/>
            <person name="Fronick C."/>
            <person name="O'Laughlin M."/>
            <person name="Godfrey J."/>
            <person name="Miner T."/>
            <person name="Herter B."/>
            <person name="Appelbaum E."/>
            <person name="Cordes M."/>
            <person name="Lek S."/>
            <person name="Wollam A."/>
            <person name="Pepin K.H."/>
            <person name="Palsikar V.B."/>
            <person name="Mitreva M."/>
            <person name="Wilson R.K."/>
        </authorList>
    </citation>
    <scope>NUCLEOTIDE SEQUENCE [LARGE SCALE GENOMIC DNA]</scope>
    <source>
        <strain evidence="11 12">F0041</strain>
    </source>
</reference>
<feature type="transmembrane region" description="Helical" evidence="9">
    <location>
        <begin position="270"/>
        <end position="292"/>
    </location>
</feature>
<dbReference type="PRINTS" id="PR00303">
    <property type="entry name" value="SECYTRNLCASE"/>
</dbReference>
<dbReference type="GeneID" id="99753528"/>
<dbReference type="Proteomes" id="UP000016496">
    <property type="component" value="Unassembled WGS sequence"/>
</dbReference>
<feature type="transmembrane region" description="Helical" evidence="9">
    <location>
        <begin position="217"/>
        <end position="237"/>
    </location>
</feature>
<dbReference type="InterPro" id="IPR030659">
    <property type="entry name" value="SecY_CS"/>
</dbReference>
<dbReference type="InterPro" id="IPR023201">
    <property type="entry name" value="SecY_dom_sf"/>
</dbReference>
<comment type="subcellular location">
    <subcellularLocation>
        <location evidence="9">Cell membrane</location>
        <topology evidence="9">Multi-pass membrane protein</topology>
    </subcellularLocation>
    <subcellularLocation>
        <location evidence="1">Membrane</location>
        <topology evidence="1">Multi-pass membrane protein</topology>
    </subcellularLocation>
</comment>
<dbReference type="OrthoDB" id="9809248at2"/>
<dbReference type="AlphaFoldDB" id="U2C217"/>
<keyword evidence="5 9" id="KW-0653">Protein transport</keyword>
<dbReference type="HAMAP" id="MF_01465">
    <property type="entry name" value="SecY"/>
    <property type="match status" value="1"/>
</dbReference>
<dbReference type="PIRSF" id="PIRSF004557">
    <property type="entry name" value="SecY"/>
    <property type="match status" value="1"/>
</dbReference>
<comment type="caution">
    <text evidence="9">Lacks conserved residue(s) required for the propagation of feature annotation.</text>
</comment>
<protein>
    <recommendedName>
        <fullName evidence="9">Protein translocase subunit SecY</fullName>
    </recommendedName>
</protein>
<evidence type="ECO:0000256" key="3">
    <source>
        <dbReference type="ARBA" id="ARBA00022448"/>
    </source>
</evidence>
<feature type="transmembrane region" description="Helical" evidence="9">
    <location>
        <begin position="75"/>
        <end position="100"/>
    </location>
</feature>
<dbReference type="FunFam" id="1.10.3370.10:FF:000005">
    <property type="entry name" value="Protein translocase subunit SecY"/>
    <property type="match status" value="1"/>
</dbReference>
<dbReference type="HOGENOM" id="CLU_030313_0_0_10"/>
<feature type="transmembrane region" description="Helical" evidence="9">
    <location>
        <begin position="120"/>
        <end position="137"/>
    </location>
</feature>
<comment type="subunit">
    <text evidence="9">Component of the Sec protein translocase complex. Heterotrimer consisting of SecY, SecE and SecG subunits. The heterotrimers can form oligomers, although 1 heterotrimer is thought to be able to translocate proteins. Interacts with the ribosome. Interacts with SecDF, and other proteins may be involved. Interacts with SecA.</text>
</comment>
<dbReference type="GO" id="GO:0006605">
    <property type="term" value="P:protein targeting"/>
    <property type="evidence" value="ECO:0007669"/>
    <property type="project" value="UniProtKB-UniRule"/>
</dbReference>
<keyword evidence="7 9" id="KW-0811">Translocation</keyword>
<dbReference type="SUPFAM" id="SSF103491">
    <property type="entry name" value="Preprotein translocase SecY subunit"/>
    <property type="match status" value="1"/>
</dbReference>
<evidence type="ECO:0000256" key="1">
    <source>
        <dbReference type="ARBA" id="ARBA00004141"/>
    </source>
</evidence>
<dbReference type="EMBL" id="AWSV01000123">
    <property type="protein sequence ID" value="ERI84504.1"/>
    <property type="molecule type" value="Genomic_DNA"/>
</dbReference>
<feature type="transmembrane region" description="Helical" evidence="9">
    <location>
        <begin position="21"/>
        <end position="39"/>
    </location>
</feature>
<evidence type="ECO:0000313" key="11">
    <source>
        <dbReference type="EMBL" id="ERI84504.1"/>
    </source>
</evidence>
<evidence type="ECO:0000256" key="2">
    <source>
        <dbReference type="ARBA" id="ARBA00005751"/>
    </source>
</evidence>
<gene>
    <name evidence="9" type="primary">secY</name>
    <name evidence="11" type="ORF">HMPREF1981_02341</name>
</gene>
<feature type="transmembrane region" description="Helical" evidence="9">
    <location>
        <begin position="312"/>
        <end position="334"/>
    </location>
</feature>
<feature type="transmembrane region" description="Helical" evidence="9">
    <location>
        <begin position="149"/>
        <end position="173"/>
    </location>
</feature>
<dbReference type="PROSITE" id="PS00755">
    <property type="entry name" value="SECY_1"/>
    <property type="match status" value="1"/>
</dbReference>
<evidence type="ECO:0000256" key="9">
    <source>
        <dbReference type="HAMAP-Rule" id="MF_01465"/>
    </source>
</evidence>
<keyword evidence="3 9" id="KW-0813">Transport</keyword>
<name>U2C217_9BACE</name>
<dbReference type="NCBIfam" id="TIGR00967">
    <property type="entry name" value="3a0501s007"/>
    <property type="match status" value="1"/>
</dbReference>
<keyword evidence="6 9" id="KW-1133">Transmembrane helix</keyword>
<dbReference type="RefSeq" id="WP_021645870.1">
    <property type="nucleotide sequence ID" value="NZ_KE993121.1"/>
</dbReference>
<feature type="transmembrane region" description="Helical" evidence="9">
    <location>
        <begin position="369"/>
        <end position="390"/>
    </location>
</feature>
<comment type="function">
    <text evidence="9">The central subunit of the protein translocation channel SecYEG. Consists of two halves formed by TMs 1-5 and 6-10. These two domains form a lateral gate at the front which open onto the bilayer between TMs 2 and 7, and are clamped together by SecE at the back. The channel is closed by both a pore ring composed of hydrophobic SecY resides and a short helix (helix 2A) on the extracellular side of the membrane which forms a plug. The plug probably moves laterally to allow the channel to open. The ring and the pore may move independently.</text>
</comment>
<organism evidence="11 12">
    <name type="scientific">Bacteroides pyogenes F0041</name>
    <dbReference type="NCBI Taxonomy" id="1321819"/>
    <lineage>
        <taxon>Bacteria</taxon>
        <taxon>Pseudomonadati</taxon>
        <taxon>Bacteroidota</taxon>
        <taxon>Bacteroidia</taxon>
        <taxon>Bacteroidales</taxon>
        <taxon>Bacteroidaceae</taxon>
        <taxon>Bacteroides</taxon>
    </lineage>
</organism>
<dbReference type="GO" id="GO:0065002">
    <property type="term" value="P:intracellular protein transmembrane transport"/>
    <property type="evidence" value="ECO:0007669"/>
    <property type="project" value="UniProtKB-UniRule"/>
</dbReference>
<dbReference type="PATRIC" id="fig|1321819.3.peg.2159"/>
<evidence type="ECO:0000313" key="12">
    <source>
        <dbReference type="Proteomes" id="UP000016496"/>
    </source>
</evidence>
<dbReference type="GO" id="GO:0043952">
    <property type="term" value="P:protein transport by the Sec complex"/>
    <property type="evidence" value="ECO:0007669"/>
    <property type="project" value="UniProtKB-UniRule"/>
</dbReference>